<comment type="subcellular location">
    <subcellularLocation>
        <location evidence="1">Cell membrane</location>
        <topology evidence="1">Multi-pass membrane protein</topology>
    </subcellularLocation>
</comment>
<sequence>MNLSQQNQQSNPITEAAKAAFPYSVPMIAGFLFLGIAYGIYMKALGFGFLYPTLMALLIYAGSVEFIAAGALIAPFSPISVLLITLMISARQIFYGISMLEKYGIHIGKKRWYLITTLVDESFSLNYMAKIPPHLDKGWYMFFVSLYLHIYWVLGAAMGNLFGTVLPFNLKGVEFSMTALFLVIFAENWLKEKSHESSLLGLGIALVFLLIIGKEYFLIPTLIGIWLILTMRITKLETKLESLK</sequence>
<keyword evidence="7 8" id="KW-0472">Membrane</keyword>
<dbReference type="PANTHER" id="PTHR34979">
    <property type="entry name" value="INNER MEMBRANE PROTEIN YGAZ"/>
    <property type="match status" value="1"/>
</dbReference>
<evidence type="ECO:0000313" key="10">
    <source>
        <dbReference type="EMBL" id="PRK63437.1"/>
    </source>
</evidence>
<keyword evidence="3" id="KW-0813">Transport</keyword>
<keyword evidence="6 8" id="KW-1133">Transmembrane helix</keyword>
<dbReference type="GO" id="GO:1903785">
    <property type="term" value="P:L-valine transmembrane transport"/>
    <property type="evidence" value="ECO:0007669"/>
    <property type="project" value="TreeGrafter"/>
</dbReference>
<dbReference type="GO" id="GO:0005886">
    <property type="term" value="C:plasma membrane"/>
    <property type="evidence" value="ECO:0007669"/>
    <property type="project" value="UniProtKB-SubCell"/>
</dbReference>
<evidence type="ECO:0000313" key="11">
    <source>
        <dbReference type="Proteomes" id="UP000050700"/>
    </source>
</evidence>
<evidence type="ECO:0000256" key="8">
    <source>
        <dbReference type="SAM" id="Phobius"/>
    </source>
</evidence>
<evidence type="ECO:0000256" key="5">
    <source>
        <dbReference type="ARBA" id="ARBA00022692"/>
    </source>
</evidence>
<proteinExistence type="inferred from homology"/>
<dbReference type="PATRIC" id="fig|727.529.peg.347"/>
<dbReference type="EMBL" id="JMQP01000002">
    <property type="protein sequence ID" value="KIS35859.1"/>
    <property type="molecule type" value="Genomic_DNA"/>
</dbReference>
<name>A0A0D0HNS8_HAEIF</name>
<keyword evidence="4" id="KW-1003">Cell membrane</keyword>
<feature type="transmembrane region" description="Helical" evidence="8">
    <location>
        <begin position="202"/>
        <end position="229"/>
    </location>
</feature>
<dbReference type="InterPro" id="IPR011606">
    <property type="entry name" value="Brnchd-chn_aa_trnsp_permease"/>
</dbReference>
<feature type="transmembrane region" description="Helical" evidence="8">
    <location>
        <begin position="79"/>
        <end position="100"/>
    </location>
</feature>
<dbReference type="RefSeq" id="WP_005665596.1">
    <property type="nucleotide sequence ID" value="NZ_AP018778.1"/>
</dbReference>
<protein>
    <submittedName>
        <fullName evidence="9">Azaleucine resistance protein AzlC</fullName>
    </submittedName>
    <submittedName>
        <fullName evidence="10">AzlC protein</fullName>
    </submittedName>
</protein>
<dbReference type="PANTHER" id="PTHR34979:SF1">
    <property type="entry name" value="INNER MEMBRANE PROTEIN YGAZ"/>
    <property type="match status" value="1"/>
</dbReference>
<organism evidence="9 11">
    <name type="scientific">Haemophilus influenzae</name>
    <dbReference type="NCBI Taxonomy" id="727"/>
    <lineage>
        <taxon>Bacteria</taxon>
        <taxon>Pseudomonadati</taxon>
        <taxon>Pseudomonadota</taxon>
        <taxon>Gammaproteobacteria</taxon>
        <taxon>Pasteurellales</taxon>
        <taxon>Pasteurellaceae</taxon>
        <taxon>Haemophilus</taxon>
    </lineage>
</organism>
<keyword evidence="5 8" id="KW-0812">Transmembrane</keyword>
<feature type="transmembrane region" description="Helical" evidence="8">
    <location>
        <begin position="48"/>
        <end position="73"/>
    </location>
</feature>
<dbReference type="NCBIfam" id="TIGR00346">
    <property type="entry name" value="azlC"/>
    <property type="match status" value="1"/>
</dbReference>
<evidence type="ECO:0000313" key="9">
    <source>
        <dbReference type="EMBL" id="KIS35859.1"/>
    </source>
</evidence>
<dbReference type="Proteomes" id="UP000050700">
    <property type="component" value="Unassembled WGS sequence"/>
</dbReference>
<gene>
    <name evidence="10" type="ORF">BV163_01706</name>
    <name evidence="9" type="ORF">NTHI1209_01472</name>
</gene>
<dbReference type="EMBL" id="MZHU01000081">
    <property type="protein sequence ID" value="PRK63437.1"/>
    <property type="molecule type" value="Genomic_DNA"/>
</dbReference>
<dbReference type="InterPro" id="IPR004471">
    <property type="entry name" value="Brnchd-chn_aa_trnsp_AzlC"/>
</dbReference>
<feature type="transmembrane region" description="Helical" evidence="8">
    <location>
        <begin position="20"/>
        <end position="41"/>
    </location>
</feature>
<dbReference type="AlphaFoldDB" id="A0A0D0HNS8"/>
<evidence type="ECO:0000313" key="12">
    <source>
        <dbReference type="Proteomes" id="UP000237977"/>
    </source>
</evidence>
<evidence type="ECO:0000256" key="7">
    <source>
        <dbReference type="ARBA" id="ARBA00023136"/>
    </source>
</evidence>
<evidence type="ECO:0000256" key="6">
    <source>
        <dbReference type="ARBA" id="ARBA00022989"/>
    </source>
</evidence>
<reference evidence="9 11" key="1">
    <citation type="submission" date="2014-05" db="EMBL/GenBank/DDBJ databases">
        <title>Methylome analysis of the phasevarions of Haemophilus influenzae.</title>
        <authorList>
            <person name="Atack J.M."/>
            <person name="Fox K.L."/>
            <person name="Power P.M."/>
            <person name="Clark T."/>
            <person name="Jurcisek J."/>
            <person name="Korlach J."/>
            <person name="Bakaletz L.O."/>
            <person name="Jennings M.P."/>
        </authorList>
    </citation>
    <scope>NUCLEOTIDE SEQUENCE [LARGE SCALE GENOMIC DNA]</scope>
    <source>
        <strain evidence="9 11">1209</strain>
    </source>
</reference>
<accession>A0A0D0HNS8</accession>
<dbReference type="Pfam" id="PF03591">
    <property type="entry name" value="AzlC"/>
    <property type="match status" value="1"/>
</dbReference>
<reference evidence="10 12" key="2">
    <citation type="submission" date="2017-02" db="EMBL/GenBank/DDBJ databases">
        <title>Haemophilus influenzae in COPD genome sequencing project.</title>
        <authorList>
            <person name="Murphy T.F."/>
            <person name="Kong Y."/>
            <person name="Nadendla S."/>
            <person name="Tettelin H."/>
            <person name="Pettigrew M."/>
        </authorList>
    </citation>
    <scope>NUCLEOTIDE SEQUENCE [LARGE SCALE GENOMIC DNA]</scope>
    <source>
        <strain evidence="10 12">84P15H4</strain>
    </source>
</reference>
<comment type="caution">
    <text evidence="9">The sequence shown here is derived from an EMBL/GenBank/DDBJ whole genome shotgun (WGS) entry which is preliminary data.</text>
</comment>
<feature type="transmembrane region" description="Helical" evidence="8">
    <location>
        <begin position="141"/>
        <end position="161"/>
    </location>
</feature>
<evidence type="ECO:0000256" key="3">
    <source>
        <dbReference type="ARBA" id="ARBA00022448"/>
    </source>
</evidence>
<evidence type="ECO:0000256" key="2">
    <source>
        <dbReference type="ARBA" id="ARBA00010735"/>
    </source>
</evidence>
<comment type="similarity">
    <text evidence="2">Belongs to the AzlC family.</text>
</comment>
<evidence type="ECO:0000256" key="4">
    <source>
        <dbReference type="ARBA" id="ARBA00022475"/>
    </source>
</evidence>
<evidence type="ECO:0000256" key="1">
    <source>
        <dbReference type="ARBA" id="ARBA00004651"/>
    </source>
</evidence>